<dbReference type="PRINTS" id="PR00205">
    <property type="entry name" value="CADHERIN"/>
</dbReference>
<dbReference type="PANTHER" id="PTHR11051">
    <property type="entry name" value="GLYCOSYL HYDROLASE-RELATED"/>
    <property type="match status" value="1"/>
</dbReference>
<dbReference type="OrthoDB" id="200349at2759"/>
<dbReference type="SUPFAM" id="SSF63763">
    <property type="entry name" value="SAND domain-like"/>
    <property type="match status" value="1"/>
</dbReference>
<dbReference type="GO" id="GO:0005829">
    <property type="term" value="C:cytosol"/>
    <property type="evidence" value="ECO:0007669"/>
    <property type="project" value="TreeGrafter"/>
</dbReference>
<evidence type="ECO:0000256" key="2">
    <source>
        <dbReference type="ARBA" id="ARBA00006768"/>
    </source>
</evidence>
<keyword evidence="7" id="KW-0862">Zinc</keyword>
<feature type="domain" description="MYND-type" evidence="22">
    <location>
        <begin position="1119"/>
        <end position="1155"/>
    </location>
</feature>
<dbReference type="InterPro" id="IPR008928">
    <property type="entry name" value="6-hairpin_glycosidase_sf"/>
</dbReference>
<evidence type="ECO:0000313" key="23">
    <source>
        <dbReference type="EMBL" id="TRY97055.1"/>
    </source>
</evidence>
<feature type="domain" description="Cadherin" evidence="20">
    <location>
        <begin position="1392"/>
        <end position="1429"/>
    </location>
</feature>
<name>A0A553R4F4_9TELE</name>
<dbReference type="FunFam" id="1.50.10.10:FF:000023">
    <property type="entry name" value="Protein-glucosylgalactosylhydroxylysine glucosidase"/>
    <property type="match status" value="1"/>
</dbReference>
<dbReference type="InterPro" id="IPR005195">
    <property type="entry name" value="Glyco_hydro_65_M"/>
</dbReference>
<dbReference type="GO" id="GO:0047402">
    <property type="term" value="F:protein-glucosylgalactosylhydroxylysine glucosidase activity"/>
    <property type="evidence" value="ECO:0007669"/>
    <property type="project" value="UniProtKB-EC"/>
</dbReference>
<feature type="region of interest" description="Disordered" evidence="18">
    <location>
        <begin position="956"/>
        <end position="979"/>
    </location>
</feature>
<keyword evidence="6" id="KW-0378">Hydrolase</keyword>
<keyword evidence="24" id="KW-1185">Reference proteome</keyword>
<dbReference type="GO" id="GO:0003677">
    <property type="term" value="F:DNA binding"/>
    <property type="evidence" value="ECO:0007669"/>
    <property type="project" value="InterPro"/>
</dbReference>
<dbReference type="Gene3D" id="2.60.420.10">
    <property type="entry name" value="Maltose phosphorylase, domain 3"/>
    <property type="match status" value="1"/>
</dbReference>
<dbReference type="Gene3D" id="3.10.390.10">
    <property type="entry name" value="SAND domain-like"/>
    <property type="match status" value="1"/>
</dbReference>
<dbReference type="Gene3D" id="6.10.140.2220">
    <property type="match status" value="1"/>
</dbReference>
<reference evidence="23 24" key="1">
    <citation type="journal article" date="2019" name="Sci. Data">
        <title>Hybrid genome assembly and annotation of Danionella translucida.</title>
        <authorList>
            <person name="Kadobianskyi M."/>
            <person name="Schulze L."/>
            <person name="Schuelke M."/>
            <person name="Judkewitz B."/>
        </authorList>
    </citation>
    <scope>NUCLEOTIDE SEQUENCE [LARGE SCALE GENOMIC DNA]</scope>
    <source>
        <strain evidence="23 24">Bolton</strain>
    </source>
</reference>
<evidence type="ECO:0000256" key="15">
    <source>
        <dbReference type="ARBA" id="ARBA00079982"/>
    </source>
</evidence>
<dbReference type="GO" id="GO:0005886">
    <property type="term" value="C:plasma membrane"/>
    <property type="evidence" value="ECO:0007669"/>
    <property type="project" value="InterPro"/>
</dbReference>
<sequence length="1974" mass="217848">MTSSYIFTSDSLPADPRYMPPLANGLLGFRVFDPVMHMGGVYNGEGGACHRANIPCPLAVQMKTPQNGKHLYELNMRQGMFSHTVATSQFEASQIIYAHRKLSNLLVMEIHIRRFGSTSEPITIELEGSFRAHSEDIDFQSAHDYKGGRHIFGQTLFSEVPGGIRPFVHLIWTPINSTLTLLSNQSQSTWIYLVAVAGSNETVQSSYDTGLRLLETGDLSSSHQTSWAELWKASSIEVIGAESLNRALIGCMFYLLSSFPYLNENMDAGFMFGGASPGGLSNGSEDEDYHGHVFWDQDTWMFPGVAMFYPSLAKSVLAYRIRTMEGARANAQQMGCKGLKFGWESAVTGVDVCPEDIYSQQELHINGDVALAFQQYYYLTQDLEVFKEALGSEVIWGIADFWTSRVTWDTADQQYHIKGVMPPDEYYSNVNNSVFTNAVAQRSLQFALELSALLEKTPSPDWQEVADKIKIPFNQELKFHPEFDGYQPGSQVKQADVVLLGFPLNFPMTAEVRKNDLERYEAVTDPLGPAMTWGMFALGWLELGEAERAQELLQRCFKNIQKPFQVWSESADGSGCVNFLTGMGGFLQAVLFGYSGFRVQKDHLTFAPLLPECVDALCVNGVCYLGNKMDWRISSEEVCLTLRKSGIEETVALEADNQLNFHVSLEIVRTRFSLEILRTFSADFVILCFVMDVTEPEAKSLELGEASAGEAIGSDTESEAEAASMTVMREPGNIDITEALPNPDDDEAAFAEVTAVTVGDVQTSDESVFTSAVATAASINQHVLTGRTTLQIGDSLSTQKATLIVVHTDGSIVDATGLKGTTAPIVAAPQTPNTPLSSESDKDVSKYNWDPSVYENALPVRCRNISGVLFKNRLGSEFECRAGRASSKDWKRSIRYAGRPLQCLIQERILNPHAASCTCAACCDDLPICNKDGSFNTESASMTGPVRLFVPYKRRKKDGEREHPASPEKEIQPGKNITLSPGATFTVSDQISSAGTLNFDQAETQTGTAAALIASESPAHTDSKPPPLMNGLEMNEQRSSSSSSSSWLYLEEMANTLLNNVQQLKVLIDQAKQANQSSSHGAINPEKHNAVTRESFQSHLSLNEEVAEKISEVILNYTCVNCGREASNKCSGCHKVHYCSGFCQRKDWKEHQLNCSHLNTHTEKSKVHERPTWRLDQDCLDPDPDLGPVPPVRPNYIKKGKRDIGLNWGRDGEQTAPLHLLAASAIPSLTQIAFGSDGAFIPQQVGIMGAEMPILSRITQIFLYMMFLFHVTTCLPVLRRYLGDEDGVLATDMFSPRKLLFPRDDVDMFDADQDRRSGLQTRQLGDIEFTNRYAELLKSKAKVTSICALLRRIQSSKKSSIGGDSERMSSLLRQYSCPNIYHIVSKVQNIFDKTKPYVVNIECTKSGFPTTSLVLRIVIEDVNDNPPSFAESQYTLDVNELTKVDTSVGLITATDPDESDQLYYHLDSPKGEFDLVATFNPNILVKTILDYDEVKQIKMTLYAQDTQIGSSAEVSYTASTTVIVNVIDIDNRPPWFQPCTEIGFGYSKQCMSAGYEGTVKLNELTTGPLTLSPGPVFAIDGDSGRNEAVGYRFHEGGEEGVFQINVDTGIITMLKPVTLATPISLTVMAYQTNNQDQFAITSVLLKVVISSEFPPTFTRESYEGFISEAAGVGSLVLESRTSTKPLKVQAIDKDFSDGYNPNLKFEIIDGTDFSITPEGFILMAKELSPGSVDLKIRVVDTENDEFSTASLMVEVAPEGQLGKVGGYNSSDMAALGASLAVLVLLCLVCIGVLAYRIKGNNAAWKKVSEASIFRNTLGGGFKEGMQYINESFKNDDDSGSVDSKSGEEEMEKKPEPQPNPENKVEKLTFLPTSSSPTADHSAPVDESEAIDGEKEVKPILTKERRSDDGYKSVWFKEDIDPDTKEEVLIIPDTRDTDGDLDGEDEEEEEDDESEEEENQRTDLDDVDMEDDEKL</sequence>
<feature type="region of interest" description="Disordered" evidence="18">
    <location>
        <begin position="1831"/>
        <end position="1974"/>
    </location>
</feature>
<evidence type="ECO:0000259" key="22">
    <source>
        <dbReference type="PROSITE" id="PS50865"/>
    </source>
</evidence>
<dbReference type="EMBL" id="SRMA01025243">
    <property type="protein sequence ID" value="TRY97055.1"/>
    <property type="molecule type" value="Genomic_DNA"/>
</dbReference>
<dbReference type="PANTHER" id="PTHR11051:SF8">
    <property type="entry name" value="PROTEIN-GLUCOSYLGALACTOSYLHYDROXYLYSINE GLUCOSIDASE"/>
    <property type="match status" value="1"/>
</dbReference>
<dbReference type="STRING" id="623744.A0A553R4F4"/>
<comment type="caution">
    <text evidence="23">The sequence shown here is derived from an EMBL/GenBank/DDBJ whole genome shotgun (WGS) entry which is preliminary data.</text>
</comment>
<dbReference type="Gene3D" id="2.60.40.60">
    <property type="entry name" value="Cadherins"/>
    <property type="match status" value="3"/>
</dbReference>
<dbReference type="InterPro" id="IPR002893">
    <property type="entry name" value="Znf_MYND"/>
</dbReference>
<comment type="subcellular location">
    <subcellularLocation>
        <location evidence="1">Membrane</location>
    </subcellularLocation>
</comment>
<feature type="domain" description="Cadherin" evidence="20">
    <location>
        <begin position="1658"/>
        <end position="1755"/>
    </location>
</feature>
<keyword evidence="19" id="KW-1133">Transmembrane helix</keyword>
<keyword evidence="9 19" id="KW-0472">Membrane</keyword>
<dbReference type="PROSITE" id="PS00232">
    <property type="entry name" value="CADHERIN_1"/>
    <property type="match status" value="1"/>
</dbReference>
<evidence type="ECO:0000256" key="8">
    <source>
        <dbReference type="ARBA" id="ARBA00022837"/>
    </source>
</evidence>
<dbReference type="PROSITE" id="PS50864">
    <property type="entry name" value="SAND"/>
    <property type="match status" value="1"/>
</dbReference>
<accession>A0A553R4F4</accession>
<evidence type="ECO:0000313" key="24">
    <source>
        <dbReference type="Proteomes" id="UP000316079"/>
    </source>
</evidence>
<dbReference type="Gene3D" id="1.50.10.10">
    <property type="match status" value="1"/>
</dbReference>
<dbReference type="InterPro" id="IPR015919">
    <property type="entry name" value="Cadherin-like_sf"/>
</dbReference>
<feature type="compositionally biased region" description="Acidic residues" evidence="18">
    <location>
        <begin position="1938"/>
        <end position="1957"/>
    </location>
</feature>
<keyword evidence="4" id="KW-0677">Repeat</keyword>
<dbReference type="GO" id="GO:0005975">
    <property type="term" value="P:carbohydrate metabolic process"/>
    <property type="evidence" value="ECO:0007669"/>
    <property type="project" value="InterPro"/>
</dbReference>
<evidence type="ECO:0000259" key="20">
    <source>
        <dbReference type="PROSITE" id="PS50268"/>
    </source>
</evidence>
<evidence type="ECO:0000256" key="6">
    <source>
        <dbReference type="ARBA" id="ARBA00022801"/>
    </source>
</evidence>
<dbReference type="GO" id="GO:0008270">
    <property type="term" value="F:zinc ion binding"/>
    <property type="evidence" value="ECO:0007669"/>
    <property type="project" value="UniProtKB-KW"/>
</dbReference>
<gene>
    <name evidence="23" type="ORF">DNTS_001462</name>
</gene>
<organism evidence="23 24">
    <name type="scientific">Danionella cerebrum</name>
    <dbReference type="NCBI Taxonomy" id="2873325"/>
    <lineage>
        <taxon>Eukaryota</taxon>
        <taxon>Metazoa</taxon>
        <taxon>Chordata</taxon>
        <taxon>Craniata</taxon>
        <taxon>Vertebrata</taxon>
        <taxon>Euteleostomi</taxon>
        <taxon>Actinopterygii</taxon>
        <taxon>Neopterygii</taxon>
        <taxon>Teleostei</taxon>
        <taxon>Ostariophysi</taxon>
        <taxon>Cypriniformes</taxon>
        <taxon>Danionidae</taxon>
        <taxon>Danioninae</taxon>
        <taxon>Danionella</taxon>
    </lineage>
</organism>
<evidence type="ECO:0000256" key="10">
    <source>
        <dbReference type="ARBA" id="ARBA00023295"/>
    </source>
</evidence>
<dbReference type="SMART" id="SM00112">
    <property type="entry name" value="CA"/>
    <property type="match status" value="2"/>
</dbReference>
<dbReference type="SMART" id="SM00258">
    <property type="entry name" value="SAND"/>
    <property type="match status" value="1"/>
</dbReference>
<feature type="compositionally biased region" description="Basic and acidic residues" evidence="18">
    <location>
        <begin position="1844"/>
        <end position="1855"/>
    </location>
</feature>
<dbReference type="InterPro" id="IPR000770">
    <property type="entry name" value="SAND_dom"/>
</dbReference>
<comment type="catalytic activity">
    <reaction evidence="11">
        <text>(5R)-5-O-[alpha-D-glucosyl-(1-&gt;2)-beta-D-galactosyl]-5-hydroxy-L-lysyl-[collagen] + H2O = (5R)-5-O-(beta-D-galactosyl)-5-hydroxy-L-lysyl-[collagen] + D-glucose</text>
        <dbReference type="Rhea" id="RHEA:11068"/>
        <dbReference type="Rhea" id="RHEA-COMP:12753"/>
        <dbReference type="Rhea" id="RHEA-COMP:12754"/>
        <dbReference type="ChEBI" id="CHEBI:4167"/>
        <dbReference type="ChEBI" id="CHEBI:15377"/>
        <dbReference type="ChEBI" id="CHEBI:133443"/>
        <dbReference type="ChEBI" id="CHEBI:133452"/>
        <dbReference type="EC" id="3.2.1.107"/>
    </reaction>
</comment>
<evidence type="ECO:0000256" key="18">
    <source>
        <dbReference type="SAM" id="MobiDB-lite"/>
    </source>
</evidence>
<evidence type="ECO:0000256" key="12">
    <source>
        <dbReference type="ARBA" id="ARBA00053339"/>
    </source>
</evidence>
<comment type="function">
    <text evidence="12">Catalyzes the hydrolysis of glucose from the disaccharide unit linked to hydroxylysine residues of collagen and collagen-like proteins.</text>
</comment>
<keyword evidence="5 17" id="KW-0863">Zinc-finger</keyword>
<dbReference type="EC" id="3.2.1.107" evidence="13"/>
<dbReference type="InterPro" id="IPR012341">
    <property type="entry name" value="6hp_glycosidase-like_sf"/>
</dbReference>
<dbReference type="InterPro" id="IPR010919">
    <property type="entry name" value="SAND-like_dom_sf"/>
</dbReference>
<dbReference type="GO" id="GO:0005509">
    <property type="term" value="F:calcium ion binding"/>
    <property type="evidence" value="ECO:0007669"/>
    <property type="project" value="UniProtKB-UniRule"/>
</dbReference>
<feature type="compositionally biased region" description="Acidic residues" evidence="18">
    <location>
        <begin position="1964"/>
        <end position="1974"/>
    </location>
</feature>
<dbReference type="InterPro" id="IPR002126">
    <property type="entry name" value="Cadherin-like_dom"/>
</dbReference>
<dbReference type="GO" id="GO:0007156">
    <property type="term" value="P:homophilic cell adhesion via plasma membrane adhesion molecules"/>
    <property type="evidence" value="ECO:0007669"/>
    <property type="project" value="InterPro"/>
</dbReference>
<evidence type="ECO:0000256" key="19">
    <source>
        <dbReference type="SAM" id="Phobius"/>
    </source>
</evidence>
<evidence type="ECO:0000256" key="17">
    <source>
        <dbReference type="PROSITE-ProRule" id="PRU00134"/>
    </source>
</evidence>
<dbReference type="Pfam" id="PF03632">
    <property type="entry name" value="Glyco_hydro_65m"/>
    <property type="match status" value="1"/>
</dbReference>
<evidence type="ECO:0000256" key="3">
    <source>
        <dbReference type="ARBA" id="ARBA00022723"/>
    </source>
</evidence>
<keyword evidence="8 16" id="KW-0106">Calcium</keyword>
<evidence type="ECO:0000259" key="21">
    <source>
        <dbReference type="PROSITE" id="PS50864"/>
    </source>
</evidence>
<feature type="compositionally biased region" description="Basic and acidic residues" evidence="18">
    <location>
        <begin position="1891"/>
        <end position="1937"/>
    </location>
</feature>
<dbReference type="CDD" id="cd11304">
    <property type="entry name" value="Cadherin_repeat"/>
    <property type="match status" value="2"/>
</dbReference>
<keyword evidence="19" id="KW-0812">Transmembrane</keyword>
<feature type="domain" description="SAND" evidence="21">
    <location>
        <begin position="853"/>
        <end position="911"/>
    </location>
</feature>
<dbReference type="Pfam" id="PF01342">
    <property type="entry name" value="SAND"/>
    <property type="match status" value="1"/>
</dbReference>
<dbReference type="Pfam" id="PF01753">
    <property type="entry name" value="zf-MYND"/>
    <property type="match status" value="1"/>
</dbReference>
<keyword evidence="10" id="KW-0326">Glycosidase</keyword>
<feature type="compositionally biased region" description="Basic and acidic residues" evidence="18">
    <location>
        <begin position="957"/>
        <end position="972"/>
    </location>
</feature>
<dbReference type="InterPro" id="IPR020894">
    <property type="entry name" value="Cadherin_CS"/>
</dbReference>
<dbReference type="GO" id="GO:0009653">
    <property type="term" value="P:anatomical structure morphogenesis"/>
    <property type="evidence" value="ECO:0007669"/>
    <property type="project" value="UniProtKB-ARBA"/>
</dbReference>
<dbReference type="PROSITE" id="PS50268">
    <property type="entry name" value="CADHERIN_2"/>
    <property type="match status" value="4"/>
</dbReference>
<feature type="region of interest" description="Disordered" evidence="18">
    <location>
        <begin position="1015"/>
        <end position="1039"/>
    </location>
</feature>
<feature type="domain" description="Cadherin" evidence="20">
    <location>
        <begin position="1430"/>
        <end position="1536"/>
    </location>
</feature>
<dbReference type="PROSITE" id="PS50865">
    <property type="entry name" value="ZF_MYND_2"/>
    <property type="match status" value="1"/>
</dbReference>
<evidence type="ECO:0000256" key="9">
    <source>
        <dbReference type="ARBA" id="ARBA00023136"/>
    </source>
</evidence>
<keyword evidence="3" id="KW-0479">Metal-binding</keyword>
<dbReference type="Proteomes" id="UP000316079">
    <property type="component" value="Unassembled WGS sequence"/>
</dbReference>
<dbReference type="SUPFAM" id="SSF144232">
    <property type="entry name" value="HIT/MYND zinc finger-like"/>
    <property type="match status" value="1"/>
</dbReference>
<evidence type="ECO:0000256" key="5">
    <source>
        <dbReference type="ARBA" id="ARBA00022771"/>
    </source>
</evidence>
<protein>
    <recommendedName>
        <fullName evidence="14">Protein-glucosylgalactosylhydroxylysine glucosidase</fullName>
        <ecNumber evidence="13">3.2.1.107</ecNumber>
    </recommendedName>
    <alternativeName>
        <fullName evidence="15">Acid trehalase-like protein 1</fullName>
    </alternativeName>
</protein>
<evidence type="ECO:0000256" key="13">
    <source>
        <dbReference type="ARBA" id="ARBA00066430"/>
    </source>
</evidence>
<feature type="domain" description="Cadherin" evidence="20">
    <location>
        <begin position="1576"/>
        <end position="1657"/>
    </location>
</feature>
<evidence type="ECO:0000256" key="7">
    <source>
        <dbReference type="ARBA" id="ARBA00022833"/>
    </source>
</evidence>
<dbReference type="PROSITE" id="PS01360">
    <property type="entry name" value="ZF_MYND_1"/>
    <property type="match status" value="1"/>
</dbReference>
<evidence type="ECO:0000256" key="4">
    <source>
        <dbReference type="ARBA" id="ARBA00022737"/>
    </source>
</evidence>
<dbReference type="SUPFAM" id="SSF48208">
    <property type="entry name" value="Six-hairpin glycosidases"/>
    <property type="match status" value="1"/>
</dbReference>
<evidence type="ECO:0000256" key="11">
    <source>
        <dbReference type="ARBA" id="ARBA00051415"/>
    </source>
</evidence>
<proteinExistence type="inferred from homology"/>
<dbReference type="SUPFAM" id="SSF49313">
    <property type="entry name" value="Cadherin-like"/>
    <property type="match status" value="3"/>
</dbReference>
<feature type="transmembrane region" description="Helical" evidence="19">
    <location>
        <begin position="1772"/>
        <end position="1795"/>
    </location>
</feature>
<evidence type="ECO:0000256" key="16">
    <source>
        <dbReference type="PROSITE-ProRule" id="PRU00043"/>
    </source>
</evidence>
<comment type="similarity">
    <text evidence="2">Belongs to the glycosyl hydrolase 65 family.</text>
</comment>
<evidence type="ECO:0000256" key="1">
    <source>
        <dbReference type="ARBA" id="ARBA00004370"/>
    </source>
</evidence>
<evidence type="ECO:0000256" key="14">
    <source>
        <dbReference type="ARBA" id="ARBA00071505"/>
    </source>
</evidence>